<feature type="transmembrane region" description="Helical" evidence="1">
    <location>
        <begin position="86"/>
        <end position="107"/>
    </location>
</feature>
<evidence type="ECO:0000313" key="3">
    <source>
        <dbReference type="Proteomes" id="UP000070341"/>
    </source>
</evidence>
<sequence length="139" mass="15708">MWKRERGPEKMSEKRLKKISGRERDILLRACKGYVSTLFTMMLKGDDEVESEEKDAQNLDRVRVDFHHSTQRILRMGNYHVDREKVGFLAVITGILSLWTGVCTAFGPLSPKIGLPIIGVLVGLSTASGITWFIHGNHI</sequence>
<keyword evidence="3" id="KW-1185">Reference proteome</keyword>
<evidence type="ECO:0000256" key="1">
    <source>
        <dbReference type="SAM" id="Phobius"/>
    </source>
</evidence>
<feature type="transmembrane region" description="Helical" evidence="1">
    <location>
        <begin position="113"/>
        <end position="134"/>
    </location>
</feature>
<evidence type="ECO:0000313" key="2">
    <source>
        <dbReference type="EMBL" id="KXB00739.1"/>
    </source>
</evidence>
<keyword evidence="1" id="KW-0472">Membrane</keyword>
<keyword evidence="1" id="KW-0812">Transmembrane</keyword>
<proteinExistence type="predicted"/>
<keyword evidence="1" id="KW-1133">Transmembrane helix</keyword>
<organism evidence="2 3">
    <name type="scientific">candidate division MSBL1 archaeon SCGC-AAA259M10</name>
    <dbReference type="NCBI Taxonomy" id="1698270"/>
    <lineage>
        <taxon>Archaea</taxon>
        <taxon>Methanobacteriati</taxon>
        <taxon>Methanobacteriota</taxon>
        <taxon>candidate division MSBL1</taxon>
    </lineage>
</organism>
<reference evidence="2 3" key="1">
    <citation type="journal article" date="2016" name="Sci. Rep.">
        <title>Metabolic traits of an uncultured archaeal lineage -MSBL1- from brine pools of the Red Sea.</title>
        <authorList>
            <person name="Mwirichia R."/>
            <person name="Alam I."/>
            <person name="Rashid M."/>
            <person name="Vinu M."/>
            <person name="Ba-Alawi W."/>
            <person name="Anthony Kamau A."/>
            <person name="Kamanda Ngugi D."/>
            <person name="Goker M."/>
            <person name="Klenk H.P."/>
            <person name="Bajic V."/>
            <person name="Stingl U."/>
        </authorList>
    </citation>
    <scope>NUCLEOTIDE SEQUENCE [LARGE SCALE GENOMIC DNA]</scope>
    <source>
        <strain evidence="2">SCGC-AAA259M10</strain>
    </source>
</reference>
<gene>
    <name evidence="2" type="ORF">AKJ40_00840</name>
</gene>
<name>A0A133V2S3_9EURY</name>
<comment type="caution">
    <text evidence="2">The sequence shown here is derived from an EMBL/GenBank/DDBJ whole genome shotgun (WGS) entry which is preliminary data.</text>
</comment>
<accession>A0A133V2S3</accession>
<protein>
    <submittedName>
        <fullName evidence="2">Uncharacterized protein</fullName>
    </submittedName>
</protein>
<dbReference type="Proteomes" id="UP000070341">
    <property type="component" value="Unassembled WGS sequence"/>
</dbReference>
<dbReference type="AlphaFoldDB" id="A0A133V2S3"/>
<dbReference type="EMBL" id="LHXU01000005">
    <property type="protein sequence ID" value="KXB00739.1"/>
    <property type="molecule type" value="Genomic_DNA"/>
</dbReference>